<keyword evidence="1" id="KW-0732">Signal</keyword>
<sequence length="54" mass="5412">MRIMKGAALAIAAVLSAATARAEPQPIDIADDASWVHEDTGITAPPAIAEGAAN</sequence>
<dbReference type="RefSeq" id="WP_185883267.1">
    <property type="nucleotide sequence ID" value="NZ_CP060052.1"/>
</dbReference>
<gene>
    <name evidence="2" type="ORF">H4O24_07915</name>
</gene>
<proteinExistence type="predicted"/>
<organism evidence="2 3">
    <name type="scientific">Croceicoccus marinus</name>
    <dbReference type="NCBI Taxonomy" id="450378"/>
    <lineage>
        <taxon>Bacteria</taxon>
        <taxon>Pseudomonadati</taxon>
        <taxon>Pseudomonadota</taxon>
        <taxon>Alphaproteobacteria</taxon>
        <taxon>Sphingomonadales</taxon>
        <taxon>Erythrobacteraceae</taxon>
        <taxon>Croceicoccus</taxon>
    </lineage>
</organism>
<name>A0A7G6VQE0_9SPHN</name>
<dbReference type="EMBL" id="CP060052">
    <property type="protein sequence ID" value="QNE03955.1"/>
    <property type="molecule type" value="Genomic_DNA"/>
</dbReference>
<feature type="chain" id="PRO_5028993877" evidence="1">
    <location>
        <begin position="23"/>
        <end position="54"/>
    </location>
</feature>
<dbReference type="AlphaFoldDB" id="A0A7G6VQE0"/>
<dbReference type="Proteomes" id="UP000515297">
    <property type="component" value="Chromosome"/>
</dbReference>
<feature type="signal peptide" evidence="1">
    <location>
        <begin position="1"/>
        <end position="22"/>
    </location>
</feature>
<evidence type="ECO:0000313" key="2">
    <source>
        <dbReference type="EMBL" id="QNE03955.1"/>
    </source>
</evidence>
<evidence type="ECO:0000256" key="1">
    <source>
        <dbReference type="SAM" id="SignalP"/>
    </source>
</evidence>
<reference evidence="2 3" key="1">
    <citation type="submission" date="2020-08" db="EMBL/GenBank/DDBJ databases">
        <authorList>
            <person name="Liu G."/>
            <person name="Sun C."/>
        </authorList>
    </citation>
    <scope>NUCLEOTIDE SEQUENCE [LARGE SCALE GENOMIC DNA]</scope>
    <source>
        <strain evidence="2 3">OT19</strain>
    </source>
</reference>
<protein>
    <submittedName>
        <fullName evidence="2">Uncharacterized protein</fullName>
    </submittedName>
</protein>
<evidence type="ECO:0000313" key="3">
    <source>
        <dbReference type="Proteomes" id="UP000515297"/>
    </source>
</evidence>
<accession>A0A7G6VQE0</accession>